<dbReference type="InterPro" id="IPR056935">
    <property type="entry name" value="Rv0428c-like_C"/>
</dbReference>
<evidence type="ECO:0000259" key="1">
    <source>
        <dbReference type="PROSITE" id="PS51186"/>
    </source>
</evidence>
<accession>A0ABY2BBU0</accession>
<dbReference type="InterPro" id="IPR016181">
    <property type="entry name" value="Acyl_CoA_acyltransferase"/>
</dbReference>
<dbReference type="InterPro" id="IPR056934">
    <property type="entry name" value="SH3_Rv0428c"/>
</dbReference>
<comment type="caution">
    <text evidence="2">The sequence shown here is derived from an EMBL/GenBank/DDBJ whole genome shotgun (WGS) entry which is preliminary data.</text>
</comment>
<sequence length="316" mass="34242">MVSGLSARDIGHRVVVRHRLPGGQLTDVLGVLQSIDSATLVVRHADSTLHPIRWEDVAAAKPIPPLPLRPVDVEQLFLTTALGRPAVETSYVGQWLLRASSGWTGRANSLLPAGDPGMSLSDALKHAEDFYAERGLPALALVRLNSPEANQLQEHGWKDARPWQADVLVMHTSLDLVNGAPEYEVTVTPQPDAAWYETAFDGPVPAPAPAVMEGAPHAAFASVSLDRRVVAVGRGSMTGHWLGMDAVRVDPQYRRRGLATAVLQGLTRWAGPLGGRRSYLEVVEDNTPAMTTYTNLGYAEAYRYRYLAGPGHQPES</sequence>
<proteinExistence type="predicted"/>
<feature type="domain" description="N-acetyltransferase" evidence="1">
    <location>
        <begin position="174"/>
        <end position="316"/>
    </location>
</feature>
<dbReference type="InterPro" id="IPR000182">
    <property type="entry name" value="GNAT_dom"/>
</dbReference>
<protein>
    <submittedName>
        <fullName evidence="2">Acetyltransferase (GNAT) family protein</fullName>
    </submittedName>
</protein>
<evidence type="ECO:0000313" key="3">
    <source>
        <dbReference type="Proteomes" id="UP000295818"/>
    </source>
</evidence>
<dbReference type="CDD" id="cd04301">
    <property type="entry name" value="NAT_SF"/>
    <property type="match status" value="1"/>
</dbReference>
<reference evidence="2 3" key="1">
    <citation type="journal article" date="2015" name="Stand. Genomic Sci.">
        <title>Genomic Encyclopedia of Bacterial and Archaeal Type Strains, Phase III: the genomes of soil and plant-associated and newly described type strains.</title>
        <authorList>
            <person name="Whitman W.B."/>
            <person name="Woyke T."/>
            <person name="Klenk H.P."/>
            <person name="Zhou Y."/>
            <person name="Lilburn T.G."/>
            <person name="Beck B.J."/>
            <person name="De Vos P."/>
            <person name="Vandamme P."/>
            <person name="Eisen J.A."/>
            <person name="Garrity G."/>
            <person name="Hugenholtz P."/>
            <person name="Kyrpides N.C."/>
        </authorList>
    </citation>
    <scope>NUCLEOTIDE SEQUENCE [LARGE SCALE GENOMIC DNA]</scope>
    <source>
        <strain evidence="2 3">VKM Ac-2538</strain>
    </source>
</reference>
<dbReference type="Gene3D" id="3.40.630.30">
    <property type="match status" value="1"/>
</dbReference>
<keyword evidence="3" id="KW-1185">Reference proteome</keyword>
<gene>
    <name evidence="2" type="ORF">EV644_11844</name>
</gene>
<dbReference type="Pfam" id="PF24551">
    <property type="entry name" value="SH3_Rv0428c"/>
    <property type="match status" value="1"/>
</dbReference>
<organism evidence="2 3">
    <name type="scientific">Kribbella orskensis</name>
    <dbReference type="NCBI Taxonomy" id="2512216"/>
    <lineage>
        <taxon>Bacteria</taxon>
        <taxon>Bacillati</taxon>
        <taxon>Actinomycetota</taxon>
        <taxon>Actinomycetes</taxon>
        <taxon>Propionibacteriales</taxon>
        <taxon>Kribbellaceae</taxon>
        <taxon>Kribbella</taxon>
    </lineage>
</organism>
<dbReference type="Pfam" id="PF24553">
    <property type="entry name" value="Rv0428c_C"/>
    <property type="match status" value="1"/>
</dbReference>
<dbReference type="EMBL" id="SLWM01000018">
    <property type="protein sequence ID" value="TCO15500.1"/>
    <property type="molecule type" value="Genomic_DNA"/>
</dbReference>
<name>A0ABY2BBU0_9ACTN</name>
<dbReference type="PROSITE" id="PS51186">
    <property type="entry name" value="GNAT"/>
    <property type="match status" value="1"/>
</dbReference>
<dbReference type="Proteomes" id="UP000295818">
    <property type="component" value="Unassembled WGS sequence"/>
</dbReference>
<evidence type="ECO:0000313" key="2">
    <source>
        <dbReference type="EMBL" id="TCO15500.1"/>
    </source>
</evidence>
<dbReference type="SUPFAM" id="SSF55729">
    <property type="entry name" value="Acyl-CoA N-acyltransferases (Nat)"/>
    <property type="match status" value="1"/>
</dbReference>